<accession>A0A3A5MI99</accession>
<proteinExistence type="predicted"/>
<gene>
    <name evidence="1" type="ORF">D6T64_13570</name>
</gene>
<name>A0A3A5MI99_9MICO</name>
<sequence>MCAVLLTTDAEDLIVHARSGSVHRQQFVLQALAHMILGHEIDDDSDGPDFLLPDIPAVVLQRPRAHRGTARARSAR</sequence>
<protein>
    <submittedName>
        <fullName evidence="1">Uncharacterized protein</fullName>
    </submittedName>
</protein>
<comment type="caution">
    <text evidence="1">The sequence shown here is derived from an EMBL/GenBank/DDBJ whole genome shotgun (WGS) entry which is preliminary data.</text>
</comment>
<reference evidence="1 2" key="1">
    <citation type="submission" date="2018-09" db="EMBL/GenBank/DDBJ databases">
        <title>Novel species of Cryobacterium.</title>
        <authorList>
            <person name="Liu Q."/>
            <person name="Xin Y.-H."/>
        </authorList>
    </citation>
    <scope>NUCLEOTIDE SEQUENCE [LARGE SCALE GENOMIC DNA]</scope>
    <source>
        <strain evidence="1 2">Hh39</strain>
    </source>
</reference>
<evidence type="ECO:0000313" key="2">
    <source>
        <dbReference type="Proteomes" id="UP000272015"/>
    </source>
</evidence>
<dbReference type="Proteomes" id="UP000272015">
    <property type="component" value="Unassembled WGS sequence"/>
</dbReference>
<organism evidence="1 2">
    <name type="scientific">Cryobacterium melibiosiphilum</name>
    <dbReference type="NCBI Taxonomy" id="995039"/>
    <lineage>
        <taxon>Bacteria</taxon>
        <taxon>Bacillati</taxon>
        <taxon>Actinomycetota</taxon>
        <taxon>Actinomycetes</taxon>
        <taxon>Micrococcales</taxon>
        <taxon>Microbacteriaceae</taxon>
        <taxon>Cryobacterium</taxon>
    </lineage>
</organism>
<dbReference type="AlphaFoldDB" id="A0A3A5MI99"/>
<evidence type="ECO:0000313" key="1">
    <source>
        <dbReference type="EMBL" id="RJT87629.1"/>
    </source>
</evidence>
<dbReference type="EMBL" id="QZVS01000088">
    <property type="protein sequence ID" value="RJT87629.1"/>
    <property type="molecule type" value="Genomic_DNA"/>
</dbReference>
<keyword evidence="2" id="KW-1185">Reference proteome</keyword>